<evidence type="ECO:0000313" key="9">
    <source>
        <dbReference type="EMBL" id="KVI09662.1"/>
    </source>
</evidence>
<dbReference type="Gene3D" id="2.30.29.30">
    <property type="entry name" value="Pleckstrin-homology domain (PH domain)/Phosphotyrosine-binding domain (PTB)"/>
    <property type="match status" value="1"/>
</dbReference>
<dbReference type="InterPro" id="IPR010569">
    <property type="entry name" value="Myotubularin-like_Pase_dom"/>
</dbReference>
<dbReference type="Pfam" id="PF06602">
    <property type="entry name" value="Myotub-related"/>
    <property type="match status" value="1"/>
</dbReference>
<dbReference type="InterPro" id="IPR029021">
    <property type="entry name" value="Prot-tyrosine_phosphatase-like"/>
</dbReference>
<feature type="binding site" evidence="5">
    <location>
        <begin position="394"/>
        <end position="395"/>
    </location>
    <ligand>
        <name>substrate</name>
    </ligand>
</feature>
<dbReference type="Gramene" id="KVI09662">
    <property type="protein sequence ID" value="KVI09662"/>
    <property type="gene ID" value="Ccrd_011959"/>
</dbReference>
<dbReference type="SMART" id="SM00568">
    <property type="entry name" value="GRAM"/>
    <property type="match status" value="1"/>
</dbReference>
<evidence type="ECO:0000256" key="7">
    <source>
        <dbReference type="SAM" id="Phobius"/>
    </source>
</evidence>
<organism evidence="9 10">
    <name type="scientific">Cynara cardunculus var. scolymus</name>
    <name type="common">Globe artichoke</name>
    <name type="synonym">Cynara scolymus</name>
    <dbReference type="NCBI Taxonomy" id="59895"/>
    <lineage>
        <taxon>Eukaryota</taxon>
        <taxon>Viridiplantae</taxon>
        <taxon>Streptophyta</taxon>
        <taxon>Embryophyta</taxon>
        <taxon>Tracheophyta</taxon>
        <taxon>Spermatophyta</taxon>
        <taxon>Magnoliopsida</taxon>
        <taxon>eudicotyledons</taxon>
        <taxon>Gunneridae</taxon>
        <taxon>Pentapetalae</taxon>
        <taxon>asterids</taxon>
        <taxon>campanulids</taxon>
        <taxon>Asterales</taxon>
        <taxon>Asteraceae</taxon>
        <taxon>Carduoideae</taxon>
        <taxon>Cardueae</taxon>
        <taxon>Carduinae</taxon>
        <taxon>Cynara</taxon>
    </lineage>
</organism>
<evidence type="ECO:0000313" key="10">
    <source>
        <dbReference type="Proteomes" id="UP000243975"/>
    </source>
</evidence>
<keyword evidence="3" id="KW-0443">Lipid metabolism</keyword>
<dbReference type="EMBL" id="LEKV01001050">
    <property type="protein sequence ID" value="KVI09662.1"/>
    <property type="molecule type" value="Genomic_DNA"/>
</dbReference>
<dbReference type="InterPro" id="IPR016130">
    <property type="entry name" value="Tyr_Pase_AS"/>
</dbReference>
<evidence type="ECO:0000256" key="6">
    <source>
        <dbReference type="SAM" id="MobiDB-lite"/>
    </source>
</evidence>
<dbReference type="GO" id="GO:0046856">
    <property type="term" value="P:phosphatidylinositol dephosphorylation"/>
    <property type="evidence" value="ECO:0007669"/>
    <property type="project" value="TreeGrafter"/>
</dbReference>
<keyword evidence="7" id="KW-0472">Membrane</keyword>
<comment type="caution">
    <text evidence="9">The sequence shown here is derived from an EMBL/GenBank/DDBJ whole genome shotgun (WGS) entry which is preliminary data.</text>
</comment>
<dbReference type="AlphaFoldDB" id="A0A118K5U8"/>
<dbReference type="GO" id="GO:0052629">
    <property type="term" value="F:phosphatidylinositol-3,5-bisphosphate 3-phosphatase activity"/>
    <property type="evidence" value="ECO:0007669"/>
    <property type="project" value="UniProtKB-EC"/>
</dbReference>
<keyword evidence="7" id="KW-1133">Transmembrane helix</keyword>
<dbReference type="STRING" id="59895.A0A118K5U8"/>
<keyword evidence="10" id="KW-1185">Reference proteome</keyword>
<reference evidence="9 10" key="1">
    <citation type="journal article" date="2016" name="Sci. Rep.">
        <title>The genome sequence of the outbreeding globe artichoke constructed de novo incorporating a phase-aware low-pass sequencing strategy of F1 progeny.</title>
        <authorList>
            <person name="Scaglione D."/>
            <person name="Reyes-Chin-Wo S."/>
            <person name="Acquadro A."/>
            <person name="Froenicke L."/>
            <person name="Portis E."/>
            <person name="Beitel C."/>
            <person name="Tirone M."/>
            <person name="Mauro R."/>
            <person name="Lo Monaco A."/>
            <person name="Mauromicale G."/>
            <person name="Faccioli P."/>
            <person name="Cattivelli L."/>
            <person name="Rieseberg L."/>
            <person name="Michelmore R."/>
            <person name="Lanteri S."/>
        </authorList>
    </citation>
    <scope>NUCLEOTIDE SEQUENCE [LARGE SCALE GENOMIC DNA]</scope>
    <source>
        <strain evidence="9">2C</strain>
    </source>
</reference>
<dbReference type="OMA" id="QECRISE"/>
<sequence length="892" mass="98809">MASPSARRSTSLGEAETRLTDSDKIEGKCGLDAADWTKIDFPSILRSDFIIDSVVYLWSLQHPASYGLSEILLKAERVMADGYGVLVNTDEAGTVFVTNFRLLFLSEGSRDVIALGTIPLATIEKFNKIVIKQPSGTRQSEKTPTRRLLQVVGKDMRIIIFAFRPRTKQRRAVFVALSRWTRPARLWDLYAFSSGPSKCSTTNPKVRLMNEYYRLLGMGSIRSSIGTIERGSFKLSNDWWRISDVNTSYDMCSTYPYALLVPKSISIGTSLSILYYLVTCVADFRDKDLLKACTFRARCRLPVISWCDKRTGAVLARSSQPLVGLMMNMRSNADENLVGALCTRLSSGKEGRRKLYIADARPRKNALANGAMGGGSESSSNYFQSEIVFFGIDNIHAMRESLVRLRDYLDTHGTKSSDGMSSFLRNGGWTWGGGNLSSMSASVSTFGDSGWLIHIQNVLAGSAWIAARVALESASMLVHCSDGWDRTSQLVALASLLLDPYYRTIDGFQDWLAFGHPFSDRAGMPSFTGSGNMPLEISRHSSSPNICTSSLRQSSGSLTSQAPVSSNTQHSNNYSPIFLQASLSNNWVDCVSQLLRIYPFAFEFSSIFWTVCFLVGLGISCATGRNIRMHRYRKSNFINFSENEREKAGVFDACACLWKYLDDMRASEGSSHVHYNIFYKPSKHDGPLLPPAAALAPTLWPQFHLRWSCPSETQSGEAKDVAERYTREITTTVKSLTADLLNENQVSNSAVALAKKASRENTGIKRAIESLGCRVHVSANIDDNHIADIEDHPADLLQTLTSSPTGETVGDGHIYDEKTDMFVSIAVAADDDVTVNPTNRICETLCPLRTQDGGCRWPNAGCARLRSQFVGLRADYDAFDRLSIQDSYFQPE</sequence>
<dbReference type="SUPFAM" id="SSF50729">
    <property type="entry name" value="PH domain-like"/>
    <property type="match status" value="1"/>
</dbReference>
<feature type="region of interest" description="Disordered" evidence="6">
    <location>
        <begin position="550"/>
        <end position="569"/>
    </location>
</feature>
<feature type="binding site" evidence="5">
    <location>
        <begin position="480"/>
        <end position="486"/>
    </location>
    <ligand>
        <name>substrate</name>
    </ligand>
</feature>
<name>A0A118K5U8_CYNCS</name>
<protein>
    <recommendedName>
        <fullName evidence="2">phosphatidylinositol-3,5-bisphosphate 3-phosphatase</fullName>
        <ecNumber evidence="2">3.1.3.95</ecNumber>
    </recommendedName>
</protein>
<accession>A0A118K5U8</accession>
<dbReference type="GO" id="GO:0004438">
    <property type="term" value="F:phosphatidylinositol-3-phosphate phosphatase activity"/>
    <property type="evidence" value="ECO:0007669"/>
    <property type="project" value="TreeGrafter"/>
</dbReference>
<evidence type="ECO:0000256" key="2">
    <source>
        <dbReference type="ARBA" id="ARBA00012903"/>
    </source>
</evidence>
<dbReference type="CDD" id="cd14507">
    <property type="entry name" value="PTP-MTM-like"/>
    <property type="match status" value="1"/>
</dbReference>
<evidence type="ECO:0000256" key="5">
    <source>
        <dbReference type="PIRSR" id="PIRSR630564-2"/>
    </source>
</evidence>
<dbReference type="InterPro" id="IPR004182">
    <property type="entry name" value="GRAM"/>
</dbReference>
<proteinExistence type="inferred from homology"/>
<gene>
    <name evidence="9" type="ORF">Ccrd_011959</name>
</gene>
<dbReference type="SUPFAM" id="SSF52799">
    <property type="entry name" value="(Phosphotyrosine protein) phosphatases II"/>
    <property type="match status" value="1"/>
</dbReference>
<dbReference type="PROSITE" id="PS51339">
    <property type="entry name" value="PPASE_MYOTUBULARIN"/>
    <property type="match status" value="1"/>
</dbReference>
<dbReference type="Proteomes" id="UP000243975">
    <property type="component" value="Unassembled WGS sequence"/>
</dbReference>
<dbReference type="GO" id="GO:0005737">
    <property type="term" value="C:cytoplasm"/>
    <property type="evidence" value="ECO:0007669"/>
    <property type="project" value="TreeGrafter"/>
</dbReference>
<evidence type="ECO:0000256" key="1">
    <source>
        <dbReference type="ARBA" id="ARBA00007471"/>
    </source>
</evidence>
<evidence type="ECO:0000259" key="8">
    <source>
        <dbReference type="PROSITE" id="PS51339"/>
    </source>
</evidence>
<feature type="domain" description="Myotubularin phosphatase" evidence="8">
    <location>
        <begin position="220"/>
        <end position="704"/>
    </location>
</feature>
<comment type="similarity">
    <text evidence="1">Belongs to the protein-tyrosine phosphatase family. Non-receptor class myotubularin subfamily.</text>
</comment>
<dbReference type="PANTHER" id="PTHR10807">
    <property type="entry name" value="MYOTUBULARIN-RELATED"/>
    <property type="match status" value="1"/>
</dbReference>
<evidence type="ECO:0000256" key="4">
    <source>
        <dbReference type="PIRSR" id="PIRSR630564-1"/>
    </source>
</evidence>
<feature type="transmembrane region" description="Helical" evidence="7">
    <location>
        <begin position="600"/>
        <end position="624"/>
    </location>
</feature>
<dbReference type="PROSITE" id="PS00383">
    <property type="entry name" value="TYR_PHOSPHATASE_1"/>
    <property type="match status" value="1"/>
</dbReference>
<dbReference type="EC" id="3.1.3.95" evidence="2"/>
<evidence type="ECO:0000256" key="3">
    <source>
        <dbReference type="ARBA" id="ARBA00023098"/>
    </source>
</evidence>
<dbReference type="InterPro" id="IPR030564">
    <property type="entry name" value="Myotubularin"/>
</dbReference>
<dbReference type="InterPro" id="IPR011993">
    <property type="entry name" value="PH-like_dom_sf"/>
</dbReference>
<feature type="active site" description="Phosphocysteine intermediate" evidence="4">
    <location>
        <position position="480"/>
    </location>
</feature>
<feature type="compositionally biased region" description="Low complexity" evidence="6">
    <location>
        <begin position="550"/>
        <end position="561"/>
    </location>
</feature>
<dbReference type="PANTHER" id="PTHR10807:SF8">
    <property type="entry name" value="PHOSPHATIDYLINOSITOL-3-PHOSPHATE PHOSPHATASE"/>
    <property type="match status" value="1"/>
</dbReference>
<keyword evidence="7" id="KW-0812">Transmembrane</keyword>